<dbReference type="Proteomes" id="UP000646053">
    <property type="component" value="Unassembled WGS sequence"/>
</dbReference>
<feature type="domain" description="YhcG N-terminal" evidence="2">
    <location>
        <begin position="18"/>
        <end position="154"/>
    </location>
</feature>
<dbReference type="Pfam" id="PF17761">
    <property type="entry name" value="DUF1016_N"/>
    <property type="match status" value="1"/>
</dbReference>
<reference evidence="3" key="1">
    <citation type="submission" date="2019-12" db="EMBL/GenBank/DDBJ databases">
        <title>High-Quality draft genome sequences of three cyanobacteria isolated from the limestone walls of the Old Cathedral of Coimbra.</title>
        <authorList>
            <person name="Tiago I."/>
            <person name="Soares F."/>
            <person name="Portugal A."/>
        </authorList>
    </citation>
    <scope>NUCLEOTIDE SEQUENCE</scope>
    <source>
        <strain evidence="3">A</strain>
    </source>
</reference>
<comment type="caution">
    <text evidence="3">The sequence shown here is derived from an EMBL/GenBank/DDBJ whole genome shotgun (WGS) entry which is preliminary data.</text>
</comment>
<gene>
    <name evidence="3" type="ORF">GS601_14920</name>
</gene>
<dbReference type="PANTHER" id="PTHR30547:SF0">
    <property type="entry name" value="BLR8175 PROTEIN"/>
    <property type="match status" value="1"/>
</dbReference>
<evidence type="ECO:0000313" key="3">
    <source>
        <dbReference type="EMBL" id="NDJ18563.1"/>
    </source>
</evidence>
<proteinExistence type="predicted"/>
<dbReference type="AlphaFoldDB" id="A0A8J7Z5P5"/>
<accession>A0A8J7Z5P5</accession>
<dbReference type="GO" id="GO:0003676">
    <property type="term" value="F:nucleic acid binding"/>
    <property type="evidence" value="ECO:0007669"/>
    <property type="project" value="InterPro"/>
</dbReference>
<sequence>MSDQQLSLPENYDDFLSDLKERIRNAQLRAAIAVNQELVVLYWHIGREVLNKERSQGWGAKVVERLATDLKKAFPEMKGFSARNLRYMKTFAEAYPDESILQQLAARIPWFHNCVLLEKVKDAQARNWYIQQTIEQGWSRNVLTHYVESQLYQRQGASTTNFLQTLPQPQSDLAQQILRDPYNFDFLSLGDAAQERDLENALVNHIRDFLLELGVGFAFVGSQYPLHVSGKDFRIDLLFYHFRLHCFVVIDLKAVEFEPEFGGKMNFYVSAVDDLLRSENDQPTIGMILCKTHDKTIVEYSLRDVNKPIGVSTYQFRDALPDQLQGSLPTIEQLEMELEAAAQELKLDGTDEG</sequence>
<dbReference type="InterPro" id="IPR009362">
    <property type="entry name" value="YhcG_C"/>
</dbReference>
<dbReference type="Pfam" id="PF06250">
    <property type="entry name" value="YhcG_C"/>
    <property type="match status" value="1"/>
</dbReference>
<keyword evidence="4" id="KW-1185">Reference proteome</keyword>
<dbReference type="EMBL" id="WVIE01000017">
    <property type="protein sequence ID" value="NDJ18563.1"/>
    <property type="molecule type" value="Genomic_DNA"/>
</dbReference>
<dbReference type="Gene3D" id="3.40.1350.10">
    <property type="match status" value="1"/>
</dbReference>
<evidence type="ECO:0000259" key="1">
    <source>
        <dbReference type="Pfam" id="PF06250"/>
    </source>
</evidence>
<evidence type="ECO:0000259" key="2">
    <source>
        <dbReference type="Pfam" id="PF17761"/>
    </source>
</evidence>
<feature type="domain" description="YhcG PDDEXK nuclease" evidence="1">
    <location>
        <begin position="175"/>
        <end position="329"/>
    </location>
</feature>
<protein>
    <submittedName>
        <fullName evidence="3">DUF1016 family protein</fullName>
    </submittedName>
</protein>
<organism evidence="3 4">
    <name type="scientific">Myxacorys almedinensis A</name>
    <dbReference type="NCBI Taxonomy" id="2690445"/>
    <lineage>
        <taxon>Bacteria</taxon>
        <taxon>Bacillati</taxon>
        <taxon>Cyanobacteriota</taxon>
        <taxon>Cyanophyceae</taxon>
        <taxon>Leptolyngbyales</taxon>
        <taxon>Leptolyngbyaceae</taxon>
        <taxon>Myxacorys</taxon>
        <taxon>Myxacorys almedinensis</taxon>
    </lineage>
</organism>
<dbReference type="InterPro" id="IPR011856">
    <property type="entry name" value="tRNA_endonuc-like_dom_sf"/>
</dbReference>
<dbReference type="PANTHER" id="PTHR30547">
    <property type="entry name" value="UNCHARACTERIZED PROTEIN YHCG-RELATED"/>
    <property type="match status" value="1"/>
</dbReference>
<dbReference type="InterPro" id="IPR053148">
    <property type="entry name" value="PD-DEXK-like_domain"/>
</dbReference>
<name>A0A8J7Z5P5_9CYAN</name>
<dbReference type="InterPro" id="IPR041527">
    <property type="entry name" value="YhcG_N"/>
</dbReference>
<evidence type="ECO:0000313" key="4">
    <source>
        <dbReference type="Proteomes" id="UP000646053"/>
    </source>
</evidence>